<dbReference type="InterPro" id="IPR043128">
    <property type="entry name" value="Rev_trsase/Diguanyl_cyclase"/>
</dbReference>
<evidence type="ECO:0000313" key="2">
    <source>
        <dbReference type="Proteomes" id="UP000198211"/>
    </source>
</evidence>
<dbReference type="InterPro" id="IPR051320">
    <property type="entry name" value="Viral_Replic_Matur_Polypro"/>
</dbReference>
<comment type="caution">
    <text evidence="1">The sequence shown here is derived from an EMBL/GenBank/DDBJ whole genome shotgun (WGS) entry which is preliminary data.</text>
</comment>
<name>A0A225WUN1_9STRA</name>
<dbReference type="Gene3D" id="3.30.70.270">
    <property type="match status" value="1"/>
</dbReference>
<dbReference type="PANTHER" id="PTHR33064">
    <property type="entry name" value="POL PROTEIN"/>
    <property type="match status" value="1"/>
</dbReference>
<proteinExistence type="predicted"/>
<dbReference type="OrthoDB" id="109479at2759"/>
<protein>
    <recommendedName>
        <fullName evidence="3">Reverse transcriptase</fullName>
    </recommendedName>
</protein>
<accession>A0A225WUN1</accession>
<evidence type="ECO:0000313" key="1">
    <source>
        <dbReference type="EMBL" id="OWZ21384.1"/>
    </source>
</evidence>
<dbReference type="AlphaFoldDB" id="A0A225WUN1"/>
<sequence>MRFIPDLLNSVDHWASPVLPVHKQGTTDDEYRQTCDYRRVNDLSEALISTMPHMSTLLEHTRAKQYYGLFHLLRGFWQLPLDELSQDLISYITDAKIYTPRRVRQGCCDAAVHFQ</sequence>
<organism evidence="1 2">
    <name type="scientific">Phytophthora megakarya</name>
    <dbReference type="NCBI Taxonomy" id="4795"/>
    <lineage>
        <taxon>Eukaryota</taxon>
        <taxon>Sar</taxon>
        <taxon>Stramenopiles</taxon>
        <taxon>Oomycota</taxon>
        <taxon>Peronosporomycetes</taxon>
        <taxon>Peronosporales</taxon>
        <taxon>Peronosporaceae</taxon>
        <taxon>Phytophthora</taxon>
    </lineage>
</organism>
<dbReference type="EMBL" id="NBNE01000231">
    <property type="protein sequence ID" value="OWZ21384.1"/>
    <property type="molecule type" value="Genomic_DNA"/>
</dbReference>
<reference evidence="2" key="1">
    <citation type="submission" date="2017-03" db="EMBL/GenBank/DDBJ databases">
        <title>Phytopthora megakarya and P. palmivora, two closely related causual agents of cacao black pod achieved similar genome size and gene model numbers by different mechanisms.</title>
        <authorList>
            <person name="Ali S."/>
            <person name="Shao J."/>
            <person name="Larry D.J."/>
            <person name="Kronmiller B."/>
            <person name="Shen D."/>
            <person name="Strem M.D."/>
            <person name="Melnick R.L."/>
            <person name="Guiltinan M.J."/>
            <person name="Tyler B.M."/>
            <person name="Meinhardt L.W."/>
            <person name="Bailey B.A."/>
        </authorList>
    </citation>
    <scope>NUCLEOTIDE SEQUENCE [LARGE SCALE GENOMIC DNA]</scope>
    <source>
        <strain evidence="2">zdho120</strain>
    </source>
</reference>
<evidence type="ECO:0008006" key="3">
    <source>
        <dbReference type="Google" id="ProtNLM"/>
    </source>
</evidence>
<gene>
    <name evidence="1" type="ORF">PHMEG_0004081</name>
</gene>
<dbReference type="SUPFAM" id="SSF56672">
    <property type="entry name" value="DNA/RNA polymerases"/>
    <property type="match status" value="1"/>
</dbReference>
<dbReference type="Gene3D" id="3.10.10.10">
    <property type="entry name" value="HIV Type 1 Reverse Transcriptase, subunit A, domain 1"/>
    <property type="match status" value="1"/>
</dbReference>
<dbReference type="Proteomes" id="UP000198211">
    <property type="component" value="Unassembled WGS sequence"/>
</dbReference>
<dbReference type="PANTHER" id="PTHR33064:SF37">
    <property type="entry name" value="RIBONUCLEASE H"/>
    <property type="match status" value="1"/>
</dbReference>
<dbReference type="InterPro" id="IPR043502">
    <property type="entry name" value="DNA/RNA_pol_sf"/>
</dbReference>
<keyword evidence="2" id="KW-1185">Reference proteome</keyword>